<reference evidence="9" key="1">
    <citation type="submission" date="2022-07" db="EMBL/GenBank/DDBJ databases">
        <title>Evaluation of T. orientalis genome assembly methods using nanopore sequencing and analysis of variation between genomes.</title>
        <authorList>
            <person name="Yam J."/>
            <person name="Micallef M.L."/>
            <person name="Liu M."/>
            <person name="Djordjevic S.P."/>
            <person name="Bogema D.R."/>
            <person name="Jenkins C."/>
        </authorList>
    </citation>
    <scope>NUCLEOTIDE SEQUENCE</scope>
    <source>
        <strain evidence="9">Fish Creek</strain>
    </source>
</reference>
<evidence type="ECO:0000313" key="10">
    <source>
        <dbReference type="Proteomes" id="UP000244803"/>
    </source>
</evidence>
<feature type="compositionally biased region" description="Polar residues" evidence="7">
    <location>
        <begin position="417"/>
        <end position="434"/>
    </location>
</feature>
<dbReference type="Gene3D" id="3.40.50.1000">
    <property type="entry name" value="HAD superfamily/HAD-like"/>
    <property type="match status" value="1"/>
</dbReference>
<organism evidence="9 10">
    <name type="scientific">Theileria orientalis</name>
    <dbReference type="NCBI Taxonomy" id="68886"/>
    <lineage>
        <taxon>Eukaryota</taxon>
        <taxon>Sar</taxon>
        <taxon>Alveolata</taxon>
        <taxon>Apicomplexa</taxon>
        <taxon>Aconoidasida</taxon>
        <taxon>Piroplasmida</taxon>
        <taxon>Theileriidae</taxon>
        <taxon>Theileria</taxon>
    </lineage>
</organism>
<evidence type="ECO:0000256" key="6">
    <source>
        <dbReference type="ARBA" id="ARBA00048336"/>
    </source>
</evidence>
<dbReference type="SMART" id="SM00577">
    <property type="entry name" value="CPDc"/>
    <property type="match status" value="1"/>
</dbReference>
<dbReference type="GO" id="GO:0005634">
    <property type="term" value="C:nucleus"/>
    <property type="evidence" value="ECO:0007669"/>
    <property type="project" value="UniProtKB-SubCell"/>
</dbReference>
<evidence type="ECO:0000256" key="3">
    <source>
        <dbReference type="ARBA" id="ARBA00022801"/>
    </source>
</evidence>
<dbReference type="Gene3D" id="3.40.50.10190">
    <property type="entry name" value="BRCT domain"/>
    <property type="match status" value="1"/>
</dbReference>
<feature type="domain" description="FCP1 homology" evidence="8">
    <location>
        <begin position="193"/>
        <end position="393"/>
    </location>
</feature>
<dbReference type="EC" id="3.1.3.16" evidence="2"/>
<dbReference type="OrthoDB" id="10249888at2759"/>
<keyword evidence="4" id="KW-0539">Nucleus</keyword>
<dbReference type="Pfam" id="PF03031">
    <property type="entry name" value="NIF"/>
    <property type="match status" value="1"/>
</dbReference>
<dbReference type="EMBL" id="CP056066">
    <property type="protein sequence ID" value="UKJ88584.1"/>
    <property type="molecule type" value="Genomic_DNA"/>
</dbReference>
<dbReference type="GO" id="GO:0008420">
    <property type="term" value="F:RNA polymerase II CTD heptapeptide repeat phosphatase activity"/>
    <property type="evidence" value="ECO:0007669"/>
    <property type="project" value="InterPro"/>
</dbReference>
<evidence type="ECO:0000256" key="2">
    <source>
        <dbReference type="ARBA" id="ARBA00013081"/>
    </source>
</evidence>
<dbReference type="Proteomes" id="UP000244803">
    <property type="component" value="Chromosome 3"/>
</dbReference>
<dbReference type="SUPFAM" id="SSF52113">
    <property type="entry name" value="BRCT domain"/>
    <property type="match status" value="1"/>
</dbReference>
<evidence type="ECO:0000256" key="1">
    <source>
        <dbReference type="ARBA" id="ARBA00004123"/>
    </source>
</evidence>
<evidence type="ECO:0000256" key="4">
    <source>
        <dbReference type="ARBA" id="ARBA00023242"/>
    </source>
</evidence>
<evidence type="ECO:0000256" key="7">
    <source>
        <dbReference type="SAM" id="MobiDB-lite"/>
    </source>
</evidence>
<comment type="catalytic activity">
    <reaction evidence="5">
        <text>O-phospho-L-seryl-[protein] + H2O = L-seryl-[protein] + phosphate</text>
        <dbReference type="Rhea" id="RHEA:20629"/>
        <dbReference type="Rhea" id="RHEA-COMP:9863"/>
        <dbReference type="Rhea" id="RHEA-COMP:11604"/>
        <dbReference type="ChEBI" id="CHEBI:15377"/>
        <dbReference type="ChEBI" id="CHEBI:29999"/>
        <dbReference type="ChEBI" id="CHEBI:43474"/>
        <dbReference type="ChEBI" id="CHEBI:83421"/>
        <dbReference type="EC" id="3.1.3.16"/>
    </reaction>
</comment>
<comment type="subcellular location">
    <subcellularLocation>
        <location evidence="1">Nucleus</location>
    </subcellularLocation>
</comment>
<dbReference type="InterPro" id="IPR036420">
    <property type="entry name" value="BRCT_dom_sf"/>
</dbReference>
<sequence>MDPENLEELLEAAFDEESSEITLSDDAPLPSKLMWIVADGSYVTKDQIIAILNPVSGNVSENSGGLSDYQLLNQDTSYENIQNMGDIAQKNLIVKSSISGRLIRILDNLTELTDLDRILGRIEPTNCSHEVVVHGMCANCSIHVDTGLKRKHEDLNPHTETSAVPGFITSHSGVEIDSDLAYEMECSEISTYLQDRKLCLVLDLDNTLVHATSQSPPADIDVETIEISSVEWHNNLNYVQYVSEDDIEGMKLQHTLESSVLKTIVYNETETTYCNSYFKLRPGIFKFFRNVSKLYKLFLFTMGTRQHAQSALRILDPQGVYFGNRVFCRNDSKSCMKSLDRLFPNHKNLVLVMDDSEYVWTNKLALIKVHPYYFFSDLTYLNNYDLNNLTKSSAALQSICNYSNFVWSKLIRTSSDAKSNTPEKTASESGQPLTRDNDGFAVPAAINISQFRYNGYLICNERPSDIYVKPTVDPKGGENAHLFKKIRIKDNDKQLDKLITLLDDIYKRFYVQYDLAITDILNANKSEFVQAVNGSFKSPDIKFLIYNDLLPSASFILNDLREEILRDVTLYSNTAEFINVNPHGRNSSSSRSLREDTDINFLLCSDFGKWARKFGARIGKHMGHITHLIVNNRNCLTVHDENVKKVHIKWLEAVFYCHERVDEQKFNPDNWKTPFRTFWDVLSS</sequence>
<dbReference type="PANTHER" id="PTHR23081:SF36">
    <property type="entry name" value="RNA POLYMERASE II SUBUNIT A C-TERMINAL DOMAIN PHOSPHATASE"/>
    <property type="match status" value="1"/>
</dbReference>
<feature type="region of interest" description="Disordered" evidence="7">
    <location>
        <begin position="417"/>
        <end position="436"/>
    </location>
</feature>
<keyword evidence="3 9" id="KW-0378">Hydrolase</keyword>
<gene>
    <name evidence="9" type="ORF">MACJ_001828</name>
</gene>
<evidence type="ECO:0000313" key="9">
    <source>
        <dbReference type="EMBL" id="UKJ88584.1"/>
    </source>
</evidence>
<proteinExistence type="predicted"/>
<dbReference type="InterPro" id="IPR004274">
    <property type="entry name" value="FCP1_dom"/>
</dbReference>
<protein>
    <recommendedName>
        <fullName evidence="2">protein-serine/threonine phosphatase</fullName>
        <ecNumber evidence="2">3.1.3.16</ecNumber>
    </recommendedName>
</protein>
<evidence type="ECO:0000256" key="5">
    <source>
        <dbReference type="ARBA" id="ARBA00047761"/>
    </source>
</evidence>
<dbReference type="CDD" id="cd07521">
    <property type="entry name" value="HAD_FCP1-like"/>
    <property type="match status" value="1"/>
</dbReference>
<name>A0A976M6G8_THEOR</name>
<dbReference type="InterPro" id="IPR039189">
    <property type="entry name" value="Fcp1"/>
</dbReference>
<comment type="catalytic activity">
    <reaction evidence="6">
        <text>O-phospho-L-threonyl-[protein] + H2O = L-threonyl-[protein] + phosphate</text>
        <dbReference type="Rhea" id="RHEA:47004"/>
        <dbReference type="Rhea" id="RHEA-COMP:11060"/>
        <dbReference type="Rhea" id="RHEA-COMP:11605"/>
        <dbReference type="ChEBI" id="CHEBI:15377"/>
        <dbReference type="ChEBI" id="CHEBI:30013"/>
        <dbReference type="ChEBI" id="CHEBI:43474"/>
        <dbReference type="ChEBI" id="CHEBI:61977"/>
        <dbReference type="EC" id="3.1.3.16"/>
    </reaction>
</comment>
<dbReference type="InterPro" id="IPR023214">
    <property type="entry name" value="HAD_sf"/>
</dbReference>
<dbReference type="PANTHER" id="PTHR23081">
    <property type="entry name" value="RNA POLYMERASE II CTD PHOSPHATASE"/>
    <property type="match status" value="1"/>
</dbReference>
<dbReference type="SUPFAM" id="SSF56784">
    <property type="entry name" value="HAD-like"/>
    <property type="match status" value="1"/>
</dbReference>
<dbReference type="InterPro" id="IPR036412">
    <property type="entry name" value="HAD-like_sf"/>
</dbReference>
<dbReference type="PROSITE" id="PS50969">
    <property type="entry name" value="FCP1"/>
    <property type="match status" value="1"/>
</dbReference>
<accession>A0A976M6G8</accession>
<dbReference type="AlphaFoldDB" id="A0A976M6G8"/>
<evidence type="ECO:0000259" key="8">
    <source>
        <dbReference type="PROSITE" id="PS50969"/>
    </source>
</evidence>